<dbReference type="AlphaFoldDB" id="A0A2C5ZDJ3"/>
<protein>
    <submittedName>
        <fullName evidence="2">Uncharacterized protein</fullName>
    </submittedName>
</protein>
<dbReference type="EMBL" id="NJEU01000277">
    <property type="protein sequence ID" value="PHH77261.1"/>
    <property type="molecule type" value="Genomic_DNA"/>
</dbReference>
<proteinExistence type="predicted"/>
<organism evidence="2 3">
    <name type="scientific">Ophiocordyceps australis</name>
    <dbReference type="NCBI Taxonomy" id="1399860"/>
    <lineage>
        <taxon>Eukaryota</taxon>
        <taxon>Fungi</taxon>
        <taxon>Dikarya</taxon>
        <taxon>Ascomycota</taxon>
        <taxon>Pezizomycotina</taxon>
        <taxon>Sordariomycetes</taxon>
        <taxon>Hypocreomycetidae</taxon>
        <taxon>Hypocreales</taxon>
        <taxon>Ophiocordycipitaceae</taxon>
        <taxon>Ophiocordyceps</taxon>
    </lineage>
</organism>
<reference evidence="2 3" key="1">
    <citation type="submission" date="2017-06" db="EMBL/GenBank/DDBJ databases">
        <title>Ant-infecting Ophiocordyceps genomes reveal a high diversity of potential behavioral manipulation genes and a possible major role for enterotoxins.</title>
        <authorList>
            <person name="De Bekker C."/>
            <person name="Evans H.C."/>
            <person name="Brachmann A."/>
            <person name="Hughes D.P."/>
        </authorList>
    </citation>
    <scope>NUCLEOTIDE SEQUENCE [LARGE SCALE GENOMIC DNA]</scope>
    <source>
        <strain evidence="2 3">1348a</strain>
    </source>
</reference>
<accession>A0A2C5ZDJ3</accession>
<evidence type="ECO:0000256" key="1">
    <source>
        <dbReference type="SAM" id="MobiDB-lite"/>
    </source>
</evidence>
<dbReference type="Proteomes" id="UP000224854">
    <property type="component" value="Unassembled WGS sequence"/>
</dbReference>
<sequence>MKRKVLPKNMGGLRHIPFDGQDDDDDARSVRRHRVDLEGVPEKIRFDMAGKEGAQTEIELLPQTETQVLSPRKKLLRGLSFKSNK</sequence>
<feature type="region of interest" description="Disordered" evidence="1">
    <location>
        <begin position="1"/>
        <end position="27"/>
    </location>
</feature>
<name>A0A2C5ZDJ3_9HYPO</name>
<evidence type="ECO:0000313" key="2">
    <source>
        <dbReference type="EMBL" id="PHH77261.1"/>
    </source>
</evidence>
<evidence type="ECO:0000313" key="3">
    <source>
        <dbReference type="Proteomes" id="UP000224854"/>
    </source>
</evidence>
<gene>
    <name evidence="2" type="ORF">CDD82_3586</name>
</gene>
<keyword evidence="3" id="KW-1185">Reference proteome</keyword>
<comment type="caution">
    <text evidence="2">The sequence shown here is derived from an EMBL/GenBank/DDBJ whole genome shotgun (WGS) entry which is preliminary data.</text>
</comment>